<dbReference type="Gene3D" id="3.40.395.10">
    <property type="entry name" value="Adenoviral Proteinase, Chain A"/>
    <property type="match status" value="1"/>
</dbReference>
<evidence type="ECO:0000256" key="1">
    <source>
        <dbReference type="ARBA" id="ARBA00005234"/>
    </source>
</evidence>
<dbReference type="GO" id="GO:0006508">
    <property type="term" value="P:proteolysis"/>
    <property type="evidence" value="ECO:0007669"/>
    <property type="project" value="UniProtKB-KW"/>
</dbReference>
<keyword evidence="3" id="KW-0378">Hydrolase</keyword>
<keyword evidence="2 5" id="KW-0645">Protease</keyword>
<dbReference type="AlphaFoldDB" id="A0A4D6KP10"/>
<comment type="similarity">
    <text evidence="1">Belongs to the peptidase C48 family.</text>
</comment>
<dbReference type="Proteomes" id="UP000501690">
    <property type="component" value="Linkage Group LG1"/>
</dbReference>
<protein>
    <submittedName>
        <fullName evidence="5">Ulp1 protease family</fullName>
    </submittedName>
</protein>
<keyword evidence="6" id="KW-1185">Reference proteome</keyword>
<evidence type="ECO:0000256" key="3">
    <source>
        <dbReference type="ARBA" id="ARBA00022801"/>
    </source>
</evidence>
<evidence type="ECO:0000256" key="2">
    <source>
        <dbReference type="ARBA" id="ARBA00022670"/>
    </source>
</evidence>
<reference evidence="5 6" key="1">
    <citation type="submission" date="2019-04" db="EMBL/GenBank/DDBJ databases">
        <title>An improved genome assembly and genetic linkage map for asparagus bean, Vigna unguiculata ssp. sesquipedialis.</title>
        <authorList>
            <person name="Xia Q."/>
            <person name="Zhang R."/>
            <person name="Dong Y."/>
        </authorList>
    </citation>
    <scope>NUCLEOTIDE SEQUENCE [LARGE SCALE GENOMIC DNA]</scope>
    <source>
        <tissue evidence="5">Leaf</tissue>
    </source>
</reference>
<gene>
    <name evidence="5" type="ORF">DEO72_LG1g1937</name>
</gene>
<proteinExistence type="inferred from homology"/>
<dbReference type="EMBL" id="CP039345">
    <property type="protein sequence ID" value="QCD78305.1"/>
    <property type="molecule type" value="Genomic_DNA"/>
</dbReference>
<accession>A0A4D6KP10</accession>
<dbReference type="Pfam" id="PF02902">
    <property type="entry name" value="Peptidase_C48"/>
    <property type="match status" value="1"/>
</dbReference>
<evidence type="ECO:0000313" key="6">
    <source>
        <dbReference type="Proteomes" id="UP000501690"/>
    </source>
</evidence>
<dbReference type="GO" id="GO:0008234">
    <property type="term" value="F:cysteine-type peptidase activity"/>
    <property type="evidence" value="ECO:0007669"/>
    <property type="project" value="InterPro"/>
</dbReference>
<evidence type="ECO:0000313" key="5">
    <source>
        <dbReference type="EMBL" id="QCD78305.1"/>
    </source>
</evidence>
<evidence type="ECO:0000259" key="4">
    <source>
        <dbReference type="Pfam" id="PF02902"/>
    </source>
</evidence>
<dbReference type="InterPro" id="IPR003653">
    <property type="entry name" value="Peptidase_C48_C"/>
</dbReference>
<dbReference type="InterPro" id="IPR038765">
    <property type="entry name" value="Papain-like_cys_pep_sf"/>
</dbReference>
<feature type="domain" description="Ubiquitin-like protease family profile" evidence="4">
    <location>
        <begin position="149"/>
        <end position="240"/>
    </location>
</feature>
<dbReference type="SUPFAM" id="SSF54001">
    <property type="entry name" value="Cysteine proteinases"/>
    <property type="match status" value="1"/>
</dbReference>
<name>A0A4D6KP10_VIGUN</name>
<sequence length="264" mass="30632">MDENSRARLTRSILDNIDNLSKYNWTKAVHSYLVKSIGRAFFALGQRKMCLSGSAAVLQIIWDYRLTIEDFGNELIWASLTLSEDYECKHADEDDTSVSKKDLLKRLKRHRKSIRKMKKLISFLHENIMSTSNAAEGDDGEEAGAECGLFVPIVHDNHWWCYVVKCDSKQFFVLDSFGHSRKDRKKINNVVTHNMEMLFGMLMNYKDDSKPKFKVQNEKTSIEPNLYDCGVIVLKMMDIWDDSKKNDGNSMLAYTNEQLQHIRK</sequence>
<organism evidence="5 6">
    <name type="scientific">Vigna unguiculata</name>
    <name type="common">Cowpea</name>
    <dbReference type="NCBI Taxonomy" id="3917"/>
    <lineage>
        <taxon>Eukaryota</taxon>
        <taxon>Viridiplantae</taxon>
        <taxon>Streptophyta</taxon>
        <taxon>Embryophyta</taxon>
        <taxon>Tracheophyta</taxon>
        <taxon>Spermatophyta</taxon>
        <taxon>Magnoliopsida</taxon>
        <taxon>eudicotyledons</taxon>
        <taxon>Gunneridae</taxon>
        <taxon>Pentapetalae</taxon>
        <taxon>rosids</taxon>
        <taxon>fabids</taxon>
        <taxon>Fabales</taxon>
        <taxon>Fabaceae</taxon>
        <taxon>Papilionoideae</taxon>
        <taxon>50 kb inversion clade</taxon>
        <taxon>NPAAA clade</taxon>
        <taxon>indigoferoid/millettioid clade</taxon>
        <taxon>Phaseoleae</taxon>
        <taxon>Vigna</taxon>
    </lineage>
</organism>